<name>A0AAV5VJX1_9BILA</name>
<organism evidence="1 2">
    <name type="scientific">Pristionchus fissidentatus</name>
    <dbReference type="NCBI Taxonomy" id="1538716"/>
    <lineage>
        <taxon>Eukaryota</taxon>
        <taxon>Metazoa</taxon>
        <taxon>Ecdysozoa</taxon>
        <taxon>Nematoda</taxon>
        <taxon>Chromadorea</taxon>
        <taxon>Rhabditida</taxon>
        <taxon>Rhabditina</taxon>
        <taxon>Diplogasteromorpha</taxon>
        <taxon>Diplogasteroidea</taxon>
        <taxon>Neodiplogasteridae</taxon>
        <taxon>Pristionchus</taxon>
    </lineage>
</organism>
<evidence type="ECO:0000313" key="2">
    <source>
        <dbReference type="Proteomes" id="UP001432322"/>
    </source>
</evidence>
<comment type="caution">
    <text evidence="1">The sequence shown here is derived from an EMBL/GenBank/DDBJ whole genome shotgun (WGS) entry which is preliminary data.</text>
</comment>
<sequence length="179" mass="20866">TRLKDHRAKFFECLRRAFNGQLLEEHALYHAIDAIYSAGPNEFWIFAENATVEERKAINNICSSQCLEYLIESNMDWRSMPVRICREACGAIRALRLAILPEFHNVMEKYESTKLYIKRFIGSLCQKESLYGAHLFLSRDRHDEERLKDIHGDPRGASIIMRCSFGLDMILKSEYALED</sequence>
<dbReference type="EMBL" id="BTSY01000003">
    <property type="protein sequence ID" value="GMT19819.1"/>
    <property type="molecule type" value="Genomic_DNA"/>
</dbReference>
<keyword evidence="2" id="KW-1185">Reference proteome</keyword>
<dbReference type="Proteomes" id="UP001432322">
    <property type="component" value="Unassembled WGS sequence"/>
</dbReference>
<dbReference type="AlphaFoldDB" id="A0AAV5VJX1"/>
<accession>A0AAV5VJX1</accession>
<reference evidence="1" key="1">
    <citation type="submission" date="2023-10" db="EMBL/GenBank/DDBJ databases">
        <title>Genome assembly of Pristionchus species.</title>
        <authorList>
            <person name="Yoshida K."/>
            <person name="Sommer R.J."/>
        </authorList>
    </citation>
    <scope>NUCLEOTIDE SEQUENCE</scope>
    <source>
        <strain evidence="1">RS5133</strain>
    </source>
</reference>
<evidence type="ECO:0000313" key="1">
    <source>
        <dbReference type="EMBL" id="GMT19819.1"/>
    </source>
</evidence>
<feature type="non-terminal residue" evidence="1">
    <location>
        <position position="1"/>
    </location>
</feature>
<proteinExistence type="predicted"/>
<protein>
    <submittedName>
        <fullName evidence="1">Uncharacterized protein</fullName>
    </submittedName>
</protein>
<gene>
    <name evidence="1" type="ORF">PFISCL1PPCAC_11116</name>
</gene>